<accession>A0A9P4U6T9</accession>
<evidence type="ECO:0000313" key="3">
    <source>
        <dbReference type="Proteomes" id="UP000799764"/>
    </source>
</evidence>
<feature type="compositionally biased region" description="Polar residues" evidence="1">
    <location>
        <begin position="770"/>
        <end position="787"/>
    </location>
</feature>
<feature type="compositionally biased region" description="Low complexity" evidence="1">
    <location>
        <begin position="486"/>
        <end position="496"/>
    </location>
</feature>
<keyword evidence="3" id="KW-1185">Reference proteome</keyword>
<dbReference type="Proteomes" id="UP000799764">
    <property type="component" value="Unassembled WGS sequence"/>
</dbReference>
<dbReference type="AlphaFoldDB" id="A0A9P4U6T9"/>
<reference evidence="2" key="1">
    <citation type="journal article" date="2020" name="Stud. Mycol.">
        <title>101 Dothideomycetes genomes: a test case for predicting lifestyles and emergence of pathogens.</title>
        <authorList>
            <person name="Haridas S."/>
            <person name="Albert R."/>
            <person name="Binder M."/>
            <person name="Bloem J."/>
            <person name="Labutti K."/>
            <person name="Salamov A."/>
            <person name="Andreopoulos B."/>
            <person name="Baker S."/>
            <person name="Barry K."/>
            <person name="Bills G."/>
            <person name="Bluhm B."/>
            <person name="Cannon C."/>
            <person name="Castanera R."/>
            <person name="Culley D."/>
            <person name="Daum C."/>
            <person name="Ezra D."/>
            <person name="Gonzalez J."/>
            <person name="Henrissat B."/>
            <person name="Kuo A."/>
            <person name="Liang C."/>
            <person name="Lipzen A."/>
            <person name="Lutzoni F."/>
            <person name="Magnuson J."/>
            <person name="Mondo S."/>
            <person name="Nolan M."/>
            <person name="Ohm R."/>
            <person name="Pangilinan J."/>
            <person name="Park H.-J."/>
            <person name="Ramirez L."/>
            <person name="Alfaro M."/>
            <person name="Sun H."/>
            <person name="Tritt A."/>
            <person name="Yoshinaga Y."/>
            <person name="Zwiers L.-H."/>
            <person name="Turgeon B."/>
            <person name="Goodwin S."/>
            <person name="Spatafora J."/>
            <person name="Crous P."/>
            <person name="Grigoriev I."/>
        </authorList>
    </citation>
    <scope>NUCLEOTIDE SEQUENCE</scope>
    <source>
        <strain evidence="2">CBS 690.94</strain>
    </source>
</reference>
<protein>
    <submittedName>
        <fullName evidence="2">Uncharacterized protein</fullName>
    </submittedName>
</protein>
<feature type="compositionally biased region" description="Polar residues" evidence="1">
    <location>
        <begin position="445"/>
        <end position="465"/>
    </location>
</feature>
<organism evidence="2 3">
    <name type="scientific">Karstenula rhodostoma CBS 690.94</name>
    <dbReference type="NCBI Taxonomy" id="1392251"/>
    <lineage>
        <taxon>Eukaryota</taxon>
        <taxon>Fungi</taxon>
        <taxon>Dikarya</taxon>
        <taxon>Ascomycota</taxon>
        <taxon>Pezizomycotina</taxon>
        <taxon>Dothideomycetes</taxon>
        <taxon>Pleosporomycetidae</taxon>
        <taxon>Pleosporales</taxon>
        <taxon>Massarineae</taxon>
        <taxon>Didymosphaeriaceae</taxon>
        <taxon>Karstenula</taxon>
    </lineage>
</organism>
<evidence type="ECO:0000256" key="1">
    <source>
        <dbReference type="SAM" id="MobiDB-lite"/>
    </source>
</evidence>
<feature type="region of interest" description="Disordered" evidence="1">
    <location>
        <begin position="770"/>
        <end position="808"/>
    </location>
</feature>
<comment type="caution">
    <text evidence="2">The sequence shown here is derived from an EMBL/GenBank/DDBJ whole genome shotgun (WGS) entry which is preliminary data.</text>
</comment>
<dbReference type="OrthoDB" id="10657271at2759"/>
<feature type="region of interest" description="Disordered" evidence="1">
    <location>
        <begin position="655"/>
        <end position="692"/>
    </location>
</feature>
<dbReference type="EMBL" id="MU001509">
    <property type="protein sequence ID" value="KAF2439415.1"/>
    <property type="molecule type" value="Genomic_DNA"/>
</dbReference>
<feature type="region of interest" description="Disordered" evidence="1">
    <location>
        <begin position="614"/>
        <end position="643"/>
    </location>
</feature>
<gene>
    <name evidence="2" type="ORF">P171DRAFT_448247</name>
</gene>
<evidence type="ECO:0000313" key="2">
    <source>
        <dbReference type="EMBL" id="KAF2439415.1"/>
    </source>
</evidence>
<proteinExistence type="predicted"/>
<sequence length="808" mass="91665">MSNHTPKSCLPDMEVDARILCEGQDCASPSNRFKMRPDHHVEQYADGPPRLINIIGDQSSKRVPTLVLTYGLVEKMRNAICAGHDFRRLNDTLQRDLDEGHKMKALIQVENIKIRRLELACSCPDITKSVEEIESRLFRAYERRSRLQQSLDQLDCKEAMLQKSIRDASRKYEGSWAEIDSDLHPAFENSGFKVEPYTSAAGPLEAKHRDKEMEGVYFSRTYRGYEQNSTYVARESLQKLMPRLLVSAQRDLDGRRLNFEAWRIDFDKRCEQYAEHRDAPYETWSQIDEARDIFRQEVWHDYNQGLGYKKEEARAVYLDAHELAQNWGINDLASLVSMTWISTGPGEDNRCGKEHLDLDYVQRWVDSLPEKKGLTCMLKWTQTDTKVKTSPDDDLLHVGDDLETLRQGPQRQPLLFAQSQKVQDEDFSTPLTQNNLKEHKWRLANGQSCKTPKNNQKRSTTNNIDPQVGSGRLGVDFKSQEAHPGSQSSLSCSMSLETSSEDDGAVVCPDGAPLDISHKASVQQPVNRQAFEDPQGAQFSPGTPVGTYNPRLQAAEDHRNKKEGKVLFHVQGGTGHPQKVYFGGRSIKNPGETDAGLFEKSKHQHKHINGIIRENDSHNNLHPPPEIARANHLSGQPHDEPQFRAGGIRLQDREHSRTAPAHASMKSTLKRTLTDDGPRTMRKLNNNAPNPEARRLSRTFQRMKKPVPSQMLHRTLKPSPSYALQRPPPVSDTDMRDFPFEPMVFTTQMPLFDGTETPAIDLEYVAMRSKNQWQQPPETLKSPNSILGQKKPARAPSAHAAPQTISPT</sequence>
<name>A0A9P4U6T9_9PLEO</name>
<feature type="region of interest" description="Disordered" evidence="1">
    <location>
        <begin position="443"/>
        <end position="496"/>
    </location>
</feature>